<comment type="function">
    <text evidence="16">Peptidoglycan polymerase that is essential for cell division.</text>
</comment>
<dbReference type="AlphaFoldDB" id="A0A0J6ZQL9"/>
<dbReference type="STRING" id="39029.BSR42_12170"/>
<evidence type="ECO:0000256" key="7">
    <source>
        <dbReference type="ARBA" id="ARBA00022989"/>
    </source>
</evidence>
<keyword evidence="5" id="KW-0133">Cell shape</keyword>
<evidence type="ECO:0000256" key="6">
    <source>
        <dbReference type="ARBA" id="ARBA00022984"/>
    </source>
</evidence>
<comment type="caution">
    <text evidence="18">The sequence shown here is derived from an EMBL/GenBank/DDBJ whole genome shotgun (WGS) entry which is preliminary data.</text>
</comment>
<evidence type="ECO:0000256" key="16">
    <source>
        <dbReference type="ARBA" id="ARBA00049966"/>
    </source>
</evidence>
<dbReference type="GO" id="GO:0051301">
    <property type="term" value="P:cell division"/>
    <property type="evidence" value="ECO:0007669"/>
    <property type="project" value="UniProtKB-KW"/>
</dbReference>
<evidence type="ECO:0000256" key="11">
    <source>
        <dbReference type="ARBA" id="ARBA00038053"/>
    </source>
</evidence>
<dbReference type="Proteomes" id="UP000036503">
    <property type="component" value="Unassembled WGS sequence"/>
</dbReference>
<dbReference type="GO" id="GO:0015648">
    <property type="term" value="F:lipid-linked peptidoglycan transporter activity"/>
    <property type="evidence" value="ECO:0007669"/>
    <property type="project" value="TreeGrafter"/>
</dbReference>
<sequence length="412" mass="45254">MNDKTKEMRKTYWALLTAFAFLIAIGTANVFSSTFVADGATGNAYSHLIRQAGLFLVGLIPGMLIYKCEYTFWKKHVMKLVIFTVILLIAVLAAGVVVNGARRWVGVAGFTFQPSELAKLTGILYTAAYLAPCLERHKKIEFFHRLSRDKNASWLKQLPFLPHVTLWAPGLMALLVGIQPDAGTAIVIFIIPVVMLIVSGAHVSKVKIPILLMAVVAVLSVMSAPYRRDRIIAWLDPWSYEKTLGYQTIQSLIAIGSGGIMGQGVGEGISKFSYLPEAHTDFAFAILAQEWGLRGTVLMLVLFCVIIYFGAVTAWNCRNKFGMFTALGITLYFGGQGFINIGMVSGLLPVVGVPLPFISYGGTSLIVNMMAAALLLNICRCNYKEMLHQSIMGPPPQVRSMKEETRSRFPLS</sequence>
<dbReference type="PROSITE" id="PS00428">
    <property type="entry name" value="FTSW_RODA_SPOVE"/>
    <property type="match status" value="1"/>
</dbReference>
<evidence type="ECO:0000256" key="17">
    <source>
        <dbReference type="SAM" id="Phobius"/>
    </source>
</evidence>
<feature type="transmembrane region" description="Helical" evidence="17">
    <location>
        <begin position="78"/>
        <end position="97"/>
    </location>
</feature>
<dbReference type="Pfam" id="PF01098">
    <property type="entry name" value="FTSW_RODA_SPOVE"/>
    <property type="match status" value="1"/>
</dbReference>
<comment type="similarity">
    <text evidence="11">Belongs to the SEDS family. FtsW subfamily.</text>
</comment>
<evidence type="ECO:0000313" key="18">
    <source>
        <dbReference type="EMBL" id="KMO87256.1"/>
    </source>
</evidence>
<dbReference type="FunCoup" id="A0A0J6ZQL9">
    <property type="interactions" value="291"/>
</dbReference>
<dbReference type="EMBL" id="LEKT01000007">
    <property type="protein sequence ID" value="KMO87256.1"/>
    <property type="molecule type" value="Genomic_DNA"/>
</dbReference>
<feature type="transmembrane region" description="Helical" evidence="17">
    <location>
        <begin position="208"/>
        <end position="226"/>
    </location>
</feature>
<keyword evidence="3" id="KW-0808">Transferase</keyword>
<dbReference type="PANTHER" id="PTHR30474:SF2">
    <property type="entry name" value="PEPTIDOGLYCAN GLYCOSYLTRANSFERASE FTSW-RELATED"/>
    <property type="match status" value="1"/>
</dbReference>
<keyword evidence="8 17" id="KW-0472">Membrane</keyword>
<evidence type="ECO:0000256" key="9">
    <source>
        <dbReference type="ARBA" id="ARBA00032370"/>
    </source>
</evidence>
<dbReference type="InParanoid" id="A0A0J6ZQL9"/>
<dbReference type="GO" id="GO:0009252">
    <property type="term" value="P:peptidoglycan biosynthetic process"/>
    <property type="evidence" value="ECO:0007669"/>
    <property type="project" value="UniProtKB-KW"/>
</dbReference>
<evidence type="ECO:0000313" key="19">
    <source>
        <dbReference type="Proteomes" id="UP000036503"/>
    </source>
</evidence>
<feature type="transmembrane region" description="Helical" evidence="17">
    <location>
        <begin position="357"/>
        <end position="379"/>
    </location>
</feature>
<feature type="transmembrane region" description="Helical" evidence="17">
    <location>
        <begin position="329"/>
        <end position="351"/>
    </location>
</feature>
<keyword evidence="4 17" id="KW-0812">Transmembrane</keyword>
<keyword evidence="2" id="KW-0328">Glycosyltransferase</keyword>
<feature type="transmembrane region" description="Helical" evidence="17">
    <location>
        <begin position="182"/>
        <end position="201"/>
    </location>
</feature>
<keyword evidence="18" id="KW-0132">Cell division</keyword>
<dbReference type="PANTHER" id="PTHR30474">
    <property type="entry name" value="CELL CYCLE PROTEIN"/>
    <property type="match status" value="1"/>
</dbReference>
<keyword evidence="19" id="KW-1185">Reference proteome</keyword>
<proteinExistence type="inferred from homology"/>
<dbReference type="GO" id="GO:0008360">
    <property type="term" value="P:regulation of cell shape"/>
    <property type="evidence" value="ECO:0007669"/>
    <property type="project" value="UniProtKB-KW"/>
</dbReference>
<feature type="transmembrane region" description="Helical" evidence="17">
    <location>
        <begin position="297"/>
        <end position="317"/>
    </location>
</feature>
<protein>
    <recommendedName>
        <fullName evidence="12">Probable peptidoglycan glycosyltransferase FtsW</fullName>
        <ecNumber evidence="14">2.4.99.28</ecNumber>
    </recommendedName>
    <alternativeName>
        <fullName evidence="13">Cell division protein FtsW</fullName>
    </alternativeName>
    <alternativeName>
        <fullName evidence="10">Cell wall polymerase</fullName>
    </alternativeName>
    <alternativeName>
        <fullName evidence="9">Peptidoglycan polymerase</fullName>
    </alternativeName>
</protein>
<name>A0A0J6ZQL9_9FIRM</name>
<dbReference type="RefSeq" id="WP_048513412.1">
    <property type="nucleotide sequence ID" value="NZ_FUXD01000005.1"/>
</dbReference>
<evidence type="ECO:0000256" key="10">
    <source>
        <dbReference type="ARBA" id="ARBA00033270"/>
    </source>
</evidence>
<evidence type="ECO:0000256" key="8">
    <source>
        <dbReference type="ARBA" id="ARBA00023136"/>
    </source>
</evidence>
<keyword evidence="18" id="KW-0131">Cell cycle</keyword>
<evidence type="ECO:0000256" key="3">
    <source>
        <dbReference type="ARBA" id="ARBA00022679"/>
    </source>
</evidence>
<evidence type="ECO:0000256" key="13">
    <source>
        <dbReference type="ARBA" id="ARBA00041418"/>
    </source>
</evidence>
<evidence type="ECO:0000256" key="15">
    <source>
        <dbReference type="ARBA" id="ARBA00049902"/>
    </source>
</evidence>
<dbReference type="EC" id="2.4.99.28" evidence="14"/>
<dbReference type="OrthoDB" id="9812661at2"/>
<evidence type="ECO:0000256" key="14">
    <source>
        <dbReference type="ARBA" id="ARBA00044770"/>
    </source>
</evidence>
<evidence type="ECO:0000256" key="12">
    <source>
        <dbReference type="ARBA" id="ARBA00041185"/>
    </source>
</evidence>
<accession>A0A0J6ZQL9</accession>
<dbReference type="GO" id="GO:0005886">
    <property type="term" value="C:plasma membrane"/>
    <property type="evidence" value="ECO:0007669"/>
    <property type="project" value="TreeGrafter"/>
</dbReference>
<evidence type="ECO:0000256" key="1">
    <source>
        <dbReference type="ARBA" id="ARBA00004141"/>
    </source>
</evidence>
<evidence type="ECO:0000256" key="4">
    <source>
        <dbReference type="ARBA" id="ARBA00022692"/>
    </source>
</evidence>
<feature type="transmembrane region" description="Helical" evidence="17">
    <location>
        <begin position="48"/>
        <end position="66"/>
    </location>
</feature>
<keyword evidence="6" id="KW-0573">Peptidoglycan synthesis</keyword>
<dbReference type="InterPro" id="IPR018365">
    <property type="entry name" value="Cell_cycle_FtsW-rel_CS"/>
</dbReference>
<comment type="catalytic activity">
    <reaction evidence="15">
        <text>[GlcNAc-(1-&gt;4)-Mur2Ac(oyl-L-Ala-gamma-D-Glu-L-Lys-D-Ala-D-Ala)](n)-di-trans,octa-cis-undecaprenyl diphosphate + beta-D-GlcNAc-(1-&gt;4)-Mur2Ac(oyl-L-Ala-gamma-D-Glu-L-Lys-D-Ala-D-Ala)-di-trans,octa-cis-undecaprenyl diphosphate = [GlcNAc-(1-&gt;4)-Mur2Ac(oyl-L-Ala-gamma-D-Glu-L-Lys-D-Ala-D-Ala)](n+1)-di-trans,octa-cis-undecaprenyl diphosphate + di-trans,octa-cis-undecaprenyl diphosphate + H(+)</text>
        <dbReference type="Rhea" id="RHEA:23708"/>
        <dbReference type="Rhea" id="RHEA-COMP:9602"/>
        <dbReference type="Rhea" id="RHEA-COMP:9603"/>
        <dbReference type="ChEBI" id="CHEBI:15378"/>
        <dbReference type="ChEBI" id="CHEBI:58405"/>
        <dbReference type="ChEBI" id="CHEBI:60033"/>
        <dbReference type="ChEBI" id="CHEBI:78435"/>
        <dbReference type="EC" id="2.4.99.28"/>
    </reaction>
</comment>
<evidence type="ECO:0000256" key="5">
    <source>
        <dbReference type="ARBA" id="ARBA00022960"/>
    </source>
</evidence>
<gene>
    <name evidence="18" type="ORF">AB840_03305</name>
</gene>
<feature type="transmembrane region" description="Helical" evidence="17">
    <location>
        <begin position="154"/>
        <end position="176"/>
    </location>
</feature>
<evidence type="ECO:0000256" key="2">
    <source>
        <dbReference type="ARBA" id="ARBA00022676"/>
    </source>
</evidence>
<dbReference type="GO" id="GO:0032153">
    <property type="term" value="C:cell division site"/>
    <property type="evidence" value="ECO:0007669"/>
    <property type="project" value="TreeGrafter"/>
</dbReference>
<dbReference type="PATRIC" id="fig|1122219.3.peg.2755"/>
<organism evidence="18 19">
    <name type="scientific">Megasphaera cerevisiae DSM 20462</name>
    <dbReference type="NCBI Taxonomy" id="1122219"/>
    <lineage>
        <taxon>Bacteria</taxon>
        <taxon>Bacillati</taxon>
        <taxon>Bacillota</taxon>
        <taxon>Negativicutes</taxon>
        <taxon>Veillonellales</taxon>
        <taxon>Veillonellaceae</taxon>
        <taxon>Megasphaera</taxon>
    </lineage>
</organism>
<dbReference type="InterPro" id="IPR001182">
    <property type="entry name" value="FtsW/RodA"/>
</dbReference>
<keyword evidence="7 17" id="KW-1133">Transmembrane helix</keyword>
<comment type="subcellular location">
    <subcellularLocation>
        <location evidence="1">Membrane</location>
        <topology evidence="1">Multi-pass membrane protein</topology>
    </subcellularLocation>
</comment>
<dbReference type="GO" id="GO:0008955">
    <property type="term" value="F:peptidoglycan glycosyltransferase activity"/>
    <property type="evidence" value="ECO:0007669"/>
    <property type="project" value="UniProtKB-EC"/>
</dbReference>
<reference evidence="18 19" key="1">
    <citation type="submission" date="2015-06" db="EMBL/GenBank/DDBJ databases">
        <title>Draft genome sequence of beer spoilage bacterium Megasphaera cerevisiae type strain 20462.</title>
        <authorList>
            <person name="Kutumbaka K."/>
            <person name="Pasmowitz J."/>
            <person name="Mategko J."/>
            <person name="Reyes D."/>
            <person name="Friedrich A."/>
            <person name="Han S."/>
            <person name="Martens-Habbena W."/>
            <person name="Neal-McKinney J."/>
            <person name="Janagama H.K."/>
            <person name="Nadala C."/>
            <person name="Samadpour M."/>
        </authorList>
    </citation>
    <scope>NUCLEOTIDE SEQUENCE [LARGE SCALE GENOMIC DNA]</scope>
    <source>
        <strain evidence="18 19">DSM 20462</strain>
    </source>
</reference>